<gene>
    <name evidence="1" type="ORF">LTRI10_LOCUS24205</name>
</gene>
<keyword evidence="2" id="KW-1185">Reference proteome</keyword>
<sequence length="92" mass="10127">MVAVYGTFLGSSAATSNVESPSYSSSSLTPLNHLPVDYFRGPIVFVFLLRQQLQWCGLLRLTPPAAGEDESAPASDLQRLLYLFTCYFFVDA</sequence>
<protein>
    <submittedName>
        <fullName evidence="1">Uncharacterized protein</fullName>
    </submittedName>
</protein>
<proteinExistence type="predicted"/>
<accession>A0AAV2EAT4</accession>
<reference evidence="1 2" key="1">
    <citation type="submission" date="2024-04" db="EMBL/GenBank/DDBJ databases">
        <authorList>
            <person name="Fracassetti M."/>
        </authorList>
    </citation>
    <scope>NUCLEOTIDE SEQUENCE [LARGE SCALE GENOMIC DNA]</scope>
</reference>
<evidence type="ECO:0000313" key="1">
    <source>
        <dbReference type="EMBL" id="CAL1382904.1"/>
    </source>
</evidence>
<dbReference type="EMBL" id="OZ034817">
    <property type="protein sequence ID" value="CAL1382904.1"/>
    <property type="molecule type" value="Genomic_DNA"/>
</dbReference>
<organism evidence="1 2">
    <name type="scientific">Linum trigynum</name>
    <dbReference type="NCBI Taxonomy" id="586398"/>
    <lineage>
        <taxon>Eukaryota</taxon>
        <taxon>Viridiplantae</taxon>
        <taxon>Streptophyta</taxon>
        <taxon>Embryophyta</taxon>
        <taxon>Tracheophyta</taxon>
        <taxon>Spermatophyta</taxon>
        <taxon>Magnoliopsida</taxon>
        <taxon>eudicotyledons</taxon>
        <taxon>Gunneridae</taxon>
        <taxon>Pentapetalae</taxon>
        <taxon>rosids</taxon>
        <taxon>fabids</taxon>
        <taxon>Malpighiales</taxon>
        <taxon>Linaceae</taxon>
        <taxon>Linum</taxon>
    </lineage>
</organism>
<evidence type="ECO:0000313" key="2">
    <source>
        <dbReference type="Proteomes" id="UP001497516"/>
    </source>
</evidence>
<name>A0AAV2EAT4_9ROSI</name>
<dbReference type="Proteomes" id="UP001497516">
    <property type="component" value="Chromosome 4"/>
</dbReference>
<dbReference type="AlphaFoldDB" id="A0AAV2EAT4"/>